<dbReference type="NCBIfam" id="TIGR00860">
    <property type="entry name" value="LIC"/>
    <property type="match status" value="1"/>
</dbReference>
<keyword evidence="5 11" id="KW-0812">Transmembrane</keyword>
<dbReference type="Gene3D" id="2.70.170.10">
    <property type="entry name" value="Neurotransmitter-gated ion-channel ligand-binding domain"/>
    <property type="match status" value="1"/>
</dbReference>
<keyword evidence="8 11" id="KW-0406">Ion transport</keyword>
<dbReference type="InterPro" id="IPR036719">
    <property type="entry name" value="Neuro-gated_channel_TM_sf"/>
</dbReference>
<dbReference type="GO" id="GO:0099095">
    <property type="term" value="F:ligand-gated monoatomic anion channel activity"/>
    <property type="evidence" value="ECO:0007669"/>
    <property type="project" value="UniProtKB-ARBA"/>
</dbReference>
<evidence type="ECO:0000256" key="5">
    <source>
        <dbReference type="ARBA" id="ARBA00022692"/>
    </source>
</evidence>
<dbReference type="Pfam" id="PF02932">
    <property type="entry name" value="Neur_chan_memb"/>
    <property type="match status" value="1"/>
</dbReference>
<name>A0A979FT08_HYAAZ</name>
<dbReference type="GeneID" id="108669843"/>
<keyword evidence="3 11" id="KW-0813">Transport</keyword>
<feature type="transmembrane region" description="Helical" evidence="11">
    <location>
        <begin position="352"/>
        <end position="374"/>
    </location>
</feature>
<keyword evidence="14" id="KW-1185">Reference proteome</keyword>
<dbReference type="OMA" id="IFHRNRK"/>
<dbReference type="GO" id="GO:0005254">
    <property type="term" value="F:chloride channel activity"/>
    <property type="evidence" value="ECO:0007669"/>
    <property type="project" value="UniProtKB-ARBA"/>
</dbReference>
<dbReference type="GO" id="GO:0004888">
    <property type="term" value="F:transmembrane signaling receptor activity"/>
    <property type="evidence" value="ECO:0007669"/>
    <property type="project" value="InterPro"/>
</dbReference>
<dbReference type="InterPro" id="IPR006202">
    <property type="entry name" value="Neur_chan_lig-bd"/>
</dbReference>
<evidence type="ECO:0000256" key="2">
    <source>
        <dbReference type="ARBA" id="ARBA00004236"/>
    </source>
</evidence>
<evidence type="ECO:0000256" key="7">
    <source>
        <dbReference type="ARBA" id="ARBA00022989"/>
    </source>
</evidence>
<feature type="transmembrane region" description="Helical" evidence="11">
    <location>
        <begin position="176"/>
        <end position="195"/>
    </location>
</feature>
<dbReference type="InterPro" id="IPR036734">
    <property type="entry name" value="Neur_chan_lig-bd_sf"/>
</dbReference>
<dbReference type="KEGG" id="hazt:108669843"/>
<keyword evidence="6" id="KW-0732">Signal</keyword>
<dbReference type="OrthoDB" id="6359347at2759"/>
<comment type="subcellular location">
    <subcellularLocation>
        <location evidence="2">Cell membrane</location>
    </subcellularLocation>
    <subcellularLocation>
        <location evidence="1">Membrane</location>
        <topology evidence="1">Multi-pass membrane protein</topology>
    </subcellularLocation>
</comment>
<dbReference type="AlphaFoldDB" id="A0A979FT08"/>
<evidence type="ECO:0000256" key="1">
    <source>
        <dbReference type="ARBA" id="ARBA00004141"/>
    </source>
</evidence>
<dbReference type="PRINTS" id="PR00253">
    <property type="entry name" value="GABAARECEPTR"/>
</dbReference>
<evidence type="ECO:0000256" key="6">
    <source>
        <dbReference type="ARBA" id="ARBA00022729"/>
    </source>
</evidence>
<evidence type="ECO:0000259" key="13">
    <source>
        <dbReference type="Pfam" id="PF02932"/>
    </source>
</evidence>
<evidence type="ECO:0000313" key="15">
    <source>
        <dbReference type="RefSeq" id="XP_047740321.1"/>
    </source>
</evidence>
<evidence type="ECO:0000256" key="10">
    <source>
        <dbReference type="ARBA" id="ARBA00023303"/>
    </source>
</evidence>
<dbReference type="InterPro" id="IPR006028">
    <property type="entry name" value="GABAA/Glycine_rcpt"/>
</dbReference>
<dbReference type="InterPro" id="IPR006201">
    <property type="entry name" value="Neur_channel"/>
</dbReference>
<comment type="similarity">
    <text evidence="11">Belongs to the ligand-gated ion channel (TC 1.A.9) family.</text>
</comment>
<dbReference type="SUPFAM" id="SSF90112">
    <property type="entry name" value="Neurotransmitter-gated ion-channel transmembrane pore"/>
    <property type="match status" value="1"/>
</dbReference>
<evidence type="ECO:0000256" key="9">
    <source>
        <dbReference type="ARBA" id="ARBA00023136"/>
    </source>
</evidence>
<keyword evidence="4" id="KW-1003">Cell membrane</keyword>
<proteinExistence type="inferred from homology"/>
<protein>
    <submittedName>
        <fullName evidence="15">Glycine receptor subunit alphaZ1</fullName>
    </submittedName>
</protein>
<accession>A0A979FT08</accession>
<dbReference type="InterPro" id="IPR038050">
    <property type="entry name" value="Neuro_actylchol_rec"/>
</dbReference>
<dbReference type="SUPFAM" id="SSF63712">
    <property type="entry name" value="Nicotinic receptor ligand binding domain-like"/>
    <property type="match status" value="1"/>
</dbReference>
<dbReference type="CDD" id="cd19049">
    <property type="entry name" value="LGIC_TM_anion"/>
    <property type="match status" value="1"/>
</dbReference>
<evidence type="ECO:0000256" key="4">
    <source>
        <dbReference type="ARBA" id="ARBA00022475"/>
    </source>
</evidence>
<dbReference type="PROSITE" id="PS00236">
    <property type="entry name" value="NEUROTR_ION_CHANNEL"/>
    <property type="match status" value="1"/>
</dbReference>
<evidence type="ECO:0000256" key="11">
    <source>
        <dbReference type="RuleBase" id="RU000687"/>
    </source>
</evidence>
<organism evidence="14 15">
    <name type="scientific">Hyalella azteca</name>
    <name type="common">Amphipod</name>
    <dbReference type="NCBI Taxonomy" id="294128"/>
    <lineage>
        <taxon>Eukaryota</taxon>
        <taxon>Metazoa</taxon>
        <taxon>Ecdysozoa</taxon>
        <taxon>Arthropoda</taxon>
        <taxon>Crustacea</taxon>
        <taxon>Multicrustacea</taxon>
        <taxon>Malacostraca</taxon>
        <taxon>Eumalacostraca</taxon>
        <taxon>Peracarida</taxon>
        <taxon>Amphipoda</taxon>
        <taxon>Senticaudata</taxon>
        <taxon>Talitrida</taxon>
        <taxon>Talitroidea</taxon>
        <taxon>Hyalellidae</taxon>
        <taxon>Hyalella</taxon>
    </lineage>
</organism>
<dbReference type="InterPro" id="IPR006029">
    <property type="entry name" value="Neurotrans-gated_channel_TM"/>
</dbReference>
<dbReference type="PANTHER" id="PTHR18945">
    <property type="entry name" value="NEUROTRANSMITTER GATED ION CHANNEL"/>
    <property type="match status" value="1"/>
</dbReference>
<dbReference type="GO" id="GO:0005230">
    <property type="term" value="F:extracellular ligand-gated monoatomic ion channel activity"/>
    <property type="evidence" value="ECO:0007669"/>
    <property type="project" value="InterPro"/>
</dbReference>
<dbReference type="Proteomes" id="UP000694843">
    <property type="component" value="Unplaced"/>
</dbReference>
<dbReference type="PRINTS" id="PR00252">
    <property type="entry name" value="NRIONCHANNEL"/>
</dbReference>
<feature type="transmembrane region" description="Helical" evidence="11">
    <location>
        <begin position="236"/>
        <end position="259"/>
    </location>
</feature>
<keyword evidence="15" id="KW-0675">Receptor</keyword>
<dbReference type="Gene3D" id="1.20.58.390">
    <property type="entry name" value="Neurotransmitter-gated ion-channel transmembrane domain"/>
    <property type="match status" value="1"/>
</dbReference>
<gene>
    <name evidence="15" type="primary">LOC108669843</name>
</gene>
<keyword evidence="10 11" id="KW-0407">Ion channel</keyword>
<evidence type="ECO:0000313" key="14">
    <source>
        <dbReference type="Proteomes" id="UP000694843"/>
    </source>
</evidence>
<dbReference type="InterPro" id="IPR018000">
    <property type="entry name" value="Neurotransmitter_ion_chnl_CS"/>
</dbReference>
<feature type="domain" description="Neurotransmitter-gated ion-channel transmembrane" evidence="13">
    <location>
        <begin position="178"/>
        <end position="267"/>
    </location>
</feature>
<evidence type="ECO:0000256" key="8">
    <source>
        <dbReference type="ARBA" id="ARBA00023065"/>
    </source>
</evidence>
<reference evidence="15" key="1">
    <citation type="submission" date="2025-08" db="UniProtKB">
        <authorList>
            <consortium name="RefSeq"/>
        </authorList>
    </citation>
    <scope>IDENTIFICATION</scope>
    <source>
        <tissue evidence="15">Whole organism</tissue>
    </source>
</reference>
<evidence type="ECO:0000259" key="12">
    <source>
        <dbReference type="Pfam" id="PF02931"/>
    </source>
</evidence>
<keyword evidence="9 11" id="KW-0472">Membrane</keyword>
<feature type="domain" description="Neurotransmitter-gated ion-channel ligand-binding" evidence="12">
    <location>
        <begin position="4"/>
        <end position="170"/>
    </location>
</feature>
<comment type="caution">
    <text evidence="11">Lacks conserved residue(s) required for the propagation of feature annotation.</text>
</comment>
<evidence type="ECO:0000256" key="3">
    <source>
        <dbReference type="ARBA" id="ARBA00022448"/>
    </source>
</evidence>
<dbReference type="GO" id="GO:0005886">
    <property type="term" value="C:plasma membrane"/>
    <property type="evidence" value="ECO:0007669"/>
    <property type="project" value="UniProtKB-SubCell"/>
</dbReference>
<dbReference type="RefSeq" id="XP_047740321.1">
    <property type="nucleotide sequence ID" value="XM_047884365.1"/>
</dbReference>
<keyword evidence="7 11" id="KW-1133">Transmembrane helix</keyword>
<sequence>MTYMDYKIDVFLRQRWNDPRLRHSAEAEHFTIMDPELHKKIWKPDTYFENVKEAHIHSVTMPNQLLRVYENGDVIYSVRVTLRLSCHLELELYPFDAQKCYVKLSSYSNEISVVRYKWFAEQPIVISGDIEIAEFDLVANSTYEHNSTLTKGLFVGSYSGLTASFTLRRQNGYHILQTYIPTIMIVAISWVSFWLDPNAVPGRVTLGVTTLLTLTTLSAAVRQTLPPVSYVKAIDIWVGMCMCMVFGALLEFTFANYLANKKMVNSRLPGTIYIPSWLAGHSEKQQSQENRKKKDAGPIELLRVQTVAAEGDVGYSNRAGGQPKTGNTTRKRQGEGETYMFYALLVDRISRLLFPAIFIIFNFIYWPTFVYMQIMEDEWLKTRR</sequence>
<dbReference type="Pfam" id="PF02931">
    <property type="entry name" value="Neur_chan_LBD"/>
    <property type="match status" value="1"/>
</dbReference>